<dbReference type="AlphaFoldDB" id="A0A1X9M9D6"/>
<evidence type="ECO:0000259" key="3">
    <source>
        <dbReference type="Pfam" id="PF13472"/>
    </source>
</evidence>
<dbReference type="EMBL" id="CP020814">
    <property type="protein sequence ID" value="ARK30016.1"/>
    <property type="molecule type" value="Genomic_DNA"/>
</dbReference>
<feature type="domain" description="SGNH hydrolase-type esterase" evidence="3">
    <location>
        <begin position="97"/>
        <end position="287"/>
    </location>
</feature>
<keyword evidence="1" id="KW-0175">Coiled coil</keyword>
<dbReference type="Proteomes" id="UP000193006">
    <property type="component" value="Chromosome"/>
</dbReference>
<evidence type="ECO:0000313" key="5">
    <source>
        <dbReference type="Proteomes" id="UP000193006"/>
    </source>
</evidence>
<dbReference type="PANTHER" id="PTHR30383:SF27">
    <property type="entry name" value="SPORE GERMINATION LIPASE LIPC"/>
    <property type="match status" value="1"/>
</dbReference>
<evidence type="ECO:0000256" key="1">
    <source>
        <dbReference type="SAM" id="Coils"/>
    </source>
</evidence>
<dbReference type="KEGG" id="bkw:BkAM31D_09165"/>
<dbReference type="InterPro" id="IPR036514">
    <property type="entry name" value="SGNH_hydro_sf"/>
</dbReference>
<evidence type="ECO:0000313" key="4">
    <source>
        <dbReference type="EMBL" id="ARK30016.1"/>
    </source>
</evidence>
<dbReference type="CDD" id="cd04506">
    <property type="entry name" value="SGNH_hydrolase_YpmR_like"/>
    <property type="match status" value="1"/>
</dbReference>
<feature type="coiled-coil region" evidence="1">
    <location>
        <begin position="37"/>
        <end position="64"/>
    </location>
</feature>
<proteinExistence type="predicted"/>
<keyword evidence="2" id="KW-0472">Membrane</keyword>
<keyword evidence="4" id="KW-0378">Hydrolase</keyword>
<gene>
    <name evidence="4" type="primary">lipC_1</name>
    <name evidence="4" type="ORF">BkAM31D_09165</name>
</gene>
<accession>A0A1X9M9D6</accession>
<dbReference type="PANTHER" id="PTHR30383">
    <property type="entry name" value="THIOESTERASE 1/PROTEASE 1/LYSOPHOSPHOLIPASE L1"/>
    <property type="match status" value="1"/>
</dbReference>
<protein>
    <submittedName>
        <fullName evidence="4">Spore germination lipase LipC</fullName>
        <ecNumber evidence="4">3.-.-.-</ecNumber>
    </submittedName>
</protein>
<dbReference type="Pfam" id="PF13472">
    <property type="entry name" value="Lipase_GDSL_2"/>
    <property type="match status" value="1"/>
</dbReference>
<dbReference type="InterPro" id="IPR051532">
    <property type="entry name" value="Ester_Hydrolysis_Enzymes"/>
</dbReference>
<feature type="transmembrane region" description="Helical" evidence="2">
    <location>
        <begin position="6"/>
        <end position="25"/>
    </location>
</feature>
<dbReference type="Gene3D" id="3.40.50.1110">
    <property type="entry name" value="SGNH hydrolase"/>
    <property type="match status" value="1"/>
</dbReference>
<keyword evidence="5" id="KW-1185">Reference proteome</keyword>
<dbReference type="GO" id="GO:0004622">
    <property type="term" value="F:phosphatidylcholine lysophospholipase activity"/>
    <property type="evidence" value="ECO:0007669"/>
    <property type="project" value="TreeGrafter"/>
</dbReference>
<dbReference type="SUPFAM" id="SSF52266">
    <property type="entry name" value="SGNH hydrolase"/>
    <property type="match status" value="1"/>
</dbReference>
<dbReference type="EC" id="3.-.-.-" evidence="4"/>
<keyword evidence="2" id="KW-0812">Transmembrane</keyword>
<keyword evidence="2" id="KW-1133">Transmembrane helix</keyword>
<organism evidence="4 5">
    <name type="scientific">Halalkalibacter krulwichiae</name>
    <dbReference type="NCBI Taxonomy" id="199441"/>
    <lineage>
        <taxon>Bacteria</taxon>
        <taxon>Bacillati</taxon>
        <taxon>Bacillota</taxon>
        <taxon>Bacilli</taxon>
        <taxon>Bacillales</taxon>
        <taxon>Bacillaceae</taxon>
        <taxon>Halalkalibacter</taxon>
    </lineage>
</organism>
<dbReference type="RefSeq" id="WP_066151949.1">
    <property type="nucleotide sequence ID" value="NZ_CP020814.1"/>
</dbReference>
<sequence>MRGKYVAIMIASLLLMSFLLYLFVFDGNSRKLESFEKAELLIEVEEIENQNLVVEEENQLEDENEDDVRLNTKIKGKVREVVEGAIKLVRKDQKIVAIGDSLTQGVGDETEQGGYVGILNHTFEDHNVNLTIENFGKRGNRSDQLLQRLDEEEIVSSIEEADMILITIGANDIMRVVQNHFTNLTIEPFQEARAGYKERLTEIIYVMNQLNPDSHIFLIGFYNPFEAYFSDIEQVEMIIDDYNEASESVTEQFENVTFIPTKDLFSESDQELLADDHFHPNTRGYKLIATRVLDYLMMISSEES</sequence>
<dbReference type="STRING" id="199441.BkAM31D_09165"/>
<evidence type="ECO:0000256" key="2">
    <source>
        <dbReference type="SAM" id="Phobius"/>
    </source>
</evidence>
<dbReference type="InterPro" id="IPR013830">
    <property type="entry name" value="SGNH_hydro"/>
</dbReference>
<name>A0A1X9M9D6_9BACI</name>
<reference evidence="4 5" key="1">
    <citation type="submission" date="2017-04" db="EMBL/GenBank/DDBJ databases">
        <title>Bacillus krulwichiae AM31D Genome sequencing and assembly.</title>
        <authorList>
            <person name="Krulwich T.A."/>
            <person name="Anastor L."/>
            <person name="Ehrlich R."/>
            <person name="Ehrlich G.D."/>
            <person name="Janto B."/>
        </authorList>
    </citation>
    <scope>NUCLEOTIDE SEQUENCE [LARGE SCALE GENOMIC DNA]</scope>
    <source>
        <strain evidence="4 5">AM31D</strain>
    </source>
</reference>